<keyword evidence="12 21" id="KW-0547">Nucleotide-binding</keyword>
<evidence type="ECO:0000256" key="5">
    <source>
        <dbReference type="ARBA" id="ARBA00006485"/>
    </source>
</evidence>
<evidence type="ECO:0000259" key="23">
    <source>
        <dbReference type="PROSITE" id="PS50011"/>
    </source>
</evidence>
<evidence type="ECO:0000313" key="25">
    <source>
        <dbReference type="Proteomes" id="UP000001038"/>
    </source>
</evidence>
<keyword evidence="15" id="KW-0460">Magnesium</keyword>
<accession>H2LQQ6</accession>
<dbReference type="Ensembl" id="ENSORLT00000008402.2">
    <property type="protein sequence ID" value="ENSORLP00000008401.2"/>
    <property type="gene ID" value="ENSORLG00000006691.2"/>
</dbReference>
<reference evidence="24" key="2">
    <citation type="submission" date="2025-08" db="UniProtKB">
        <authorList>
            <consortium name="Ensembl"/>
        </authorList>
    </citation>
    <scope>IDENTIFICATION</scope>
    <source>
        <strain evidence="24">Hd-rR</strain>
    </source>
</reference>
<dbReference type="InterPro" id="IPR000719">
    <property type="entry name" value="Prot_kinase_dom"/>
</dbReference>
<evidence type="ECO:0000256" key="19">
    <source>
        <dbReference type="ARBA" id="ARBA00047899"/>
    </source>
</evidence>
<evidence type="ECO:0000256" key="8">
    <source>
        <dbReference type="ARBA" id="ARBA00022527"/>
    </source>
</evidence>
<keyword evidence="16" id="KW-0206">Cytoskeleton</keyword>
<feature type="region of interest" description="Disordered" evidence="22">
    <location>
        <begin position="293"/>
        <end position="441"/>
    </location>
</feature>
<feature type="compositionally biased region" description="Polar residues" evidence="22">
    <location>
        <begin position="335"/>
        <end position="354"/>
    </location>
</feature>
<dbReference type="CDD" id="cd07830">
    <property type="entry name" value="STKc_MAK_like"/>
    <property type="match status" value="1"/>
</dbReference>
<feature type="compositionally biased region" description="Polar residues" evidence="22">
    <location>
        <begin position="404"/>
        <end position="413"/>
    </location>
</feature>
<evidence type="ECO:0000256" key="21">
    <source>
        <dbReference type="PROSITE-ProRule" id="PRU10141"/>
    </source>
</evidence>
<comment type="similarity">
    <text evidence="5">Belongs to the protein kinase superfamily. CMGC Ser/Thr protein kinase family. CDC2/CDKX subfamily.</text>
</comment>
<keyword evidence="8" id="KW-0723">Serine/threonine-protein kinase</keyword>
<feature type="binding site" evidence="21">
    <location>
        <position position="34"/>
    </location>
    <ligand>
        <name>ATP</name>
        <dbReference type="ChEBI" id="CHEBI:30616"/>
    </ligand>
</feature>
<comment type="catalytic activity">
    <reaction evidence="20">
        <text>L-seryl-[protein] + ATP = O-phospho-L-seryl-[protein] + ADP + H(+)</text>
        <dbReference type="Rhea" id="RHEA:17989"/>
        <dbReference type="Rhea" id="RHEA-COMP:9863"/>
        <dbReference type="Rhea" id="RHEA-COMP:11604"/>
        <dbReference type="ChEBI" id="CHEBI:15378"/>
        <dbReference type="ChEBI" id="CHEBI:29999"/>
        <dbReference type="ChEBI" id="CHEBI:30616"/>
        <dbReference type="ChEBI" id="CHEBI:83421"/>
        <dbReference type="ChEBI" id="CHEBI:456216"/>
        <dbReference type="EC" id="2.7.11.1"/>
    </reaction>
</comment>
<dbReference type="GO" id="GO:0004674">
    <property type="term" value="F:protein serine/threonine kinase activity"/>
    <property type="evidence" value="ECO:0007669"/>
    <property type="project" value="UniProtKB-KW"/>
</dbReference>
<keyword evidence="18" id="KW-0966">Cell projection</keyword>
<evidence type="ECO:0000256" key="17">
    <source>
        <dbReference type="ARBA" id="ARBA00023242"/>
    </source>
</evidence>
<feature type="compositionally biased region" description="Polar residues" evidence="22">
    <location>
        <begin position="565"/>
        <end position="574"/>
    </location>
</feature>
<evidence type="ECO:0000256" key="16">
    <source>
        <dbReference type="ARBA" id="ARBA00023212"/>
    </source>
</evidence>
<keyword evidence="11" id="KW-0479">Metal-binding</keyword>
<reference evidence="24 25" key="1">
    <citation type="journal article" date="2007" name="Nature">
        <title>The medaka draft genome and insights into vertebrate genome evolution.</title>
        <authorList>
            <person name="Kasahara M."/>
            <person name="Naruse K."/>
            <person name="Sasaki S."/>
            <person name="Nakatani Y."/>
            <person name="Qu W."/>
            <person name="Ahsan B."/>
            <person name="Yamada T."/>
            <person name="Nagayasu Y."/>
            <person name="Doi K."/>
            <person name="Kasai Y."/>
            <person name="Jindo T."/>
            <person name="Kobayashi D."/>
            <person name="Shimada A."/>
            <person name="Toyoda A."/>
            <person name="Kuroki Y."/>
            <person name="Fujiyama A."/>
            <person name="Sasaki T."/>
            <person name="Shimizu A."/>
            <person name="Asakawa S."/>
            <person name="Shimizu N."/>
            <person name="Hashimoto S."/>
            <person name="Yang J."/>
            <person name="Lee Y."/>
            <person name="Matsushima K."/>
            <person name="Sugano S."/>
            <person name="Sakaizumi M."/>
            <person name="Narita T."/>
            <person name="Ohishi K."/>
            <person name="Haga S."/>
            <person name="Ohta F."/>
            <person name="Nomoto H."/>
            <person name="Nogata K."/>
            <person name="Morishita T."/>
            <person name="Endo T."/>
            <person name="Shin-I T."/>
            <person name="Takeda H."/>
            <person name="Morishita S."/>
            <person name="Kohara Y."/>
        </authorList>
    </citation>
    <scope>NUCLEOTIDE SEQUENCE [LARGE SCALE GENOMIC DNA]</scope>
    <source>
        <strain evidence="24 25">Hd-rR</strain>
    </source>
</reference>
<dbReference type="Gene3D" id="3.30.200.20">
    <property type="entry name" value="Phosphorylase Kinase, domain 1"/>
    <property type="match status" value="1"/>
</dbReference>
<dbReference type="GO" id="GO:0005634">
    <property type="term" value="C:nucleus"/>
    <property type="evidence" value="ECO:0007669"/>
    <property type="project" value="UniProtKB-SubCell"/>
</dbReference>
<evidence type="ECO:0000313" key="24">
    <source>
        <dbReference type="Ensembl" id="ENSORLP00000008401.2"/>
    </source>
</evidence>
<reference evidence="24" key="3">
    <citation type="submission" date="2025-09" db="UniProtKB">
        <authorList>
            <consortium name="Ensembl"/>
        </authorList>
    </citation>
    <scope>IDENTIFICATION</scope>
    <source>
        <strain evidence="24">Hd-rR</strain>
    </source>
</reference>
<gene>
    <name evidence="24" type="primary">mak</name>
</gene>
<protein>
    <recommendedName>
        <fullName evidence="6">non-specific serine/threonine protein kinase</fullName>
        <ecNumber evidence="6">2.7.11.1</ecNumber>
    </recommendedName>
</protein>
<dbReference type="PROSITE" id="PS00108">
    <property type="entry name" value="PROTEIN_KINASE_ST"/>
    <property type="match status" value="1"/>
</dbReference>
<evidence type="ECO:0000256" key="2">
    <source>
        <dbReference type="ARBA" id="ARBA00004123"/>
    </source>
</evidence>
<dbReference type="Pfam" id="PF00069">
    <property type="entry name" value="Pkinase"/>
    <property type="match status" value="1"/>
</dbReference>
<evidence type="ECO:0000256" key="18">
    <source>
        <dbReference type="ARBA" id="ARBA00023273"/>
    </source>
</evidence>
<evidence type="ECO:0000256" key="15">
    <source>
        <dbReference type="ARBA" id="ARBA00022842"/>
    </source>
</evidence>
<evidence type="ECO:0000256" key="1">
    <source>
        <dbReference type="ARBA" id="ARBA00001946"/>
    </source>
</evidence>
<dbReference type="SMART" id="SM00220">
    <property type="entry name" value="S_TKc"/>
    <property type="match status" value="1"/>
</dbReference>
<dbReference type="InterPro" id="IPR011009">
    <property type="entry name" value="Kinase-like_dom_sf"/>
</dbReference>
<dbReference type="Proteomes" id="UP000001038">
    <property type="component" value="Chromosome 20"/>
</dbReference>
<dbReference type="Gene3D" id="1.10.510.10">
    <property type="entry name" value="Transferase(Phosphotransferase) domain 1"/>
    <property type="match status" value="1"/>
</dbReference>
<evidence type="ECO:0000256" key="4">
    <source>
        <dbReference type="ARBA" id="ARBA00004245"/>
    </source>
</evidence>
<comment type="subcellular location">
    <subcellularLocation>
        <location evidence="3">Cell projection</location>
        <location evidence="3">Cilium</location>
    </subcellularLocation>
    <subcellularLocation>
        <location evidence="4">Cytoplasm</location>
        <location evidence="4">Cytoskeleton</location>
    </subcellularLocation>
    <subcellularLocation>
        <location evidence="2">Nucleus</location>
    </subcellularLocation>
</comment>
<evidence type="ECO:0000256" key="20">
    <source>
        <dbReference type="ARBA" id="ARBA00048679"/>
    </source>
</evidence>
<comment type="cofactor">
    <cofactor evidence="1">
        <name>Mg(2+)</name>
        <dbReference type="ChEBI" id="CHEBI:18420"/>
    </cofactor>
</comment>
<evidence type="ECO:0000256" key="3">
    <source>
        <dbReference type="ARBA" id="ARBA00004138"/>
    </source>
</evidence>
<dbReference type="FunFam" id="1.10.510.10:FF:000104">
    <property type="entry name" value="serine/threonine-protein kinase MAK isoform X1"/>
    <property type="match status" value="1"/>
</dbReference>
<feature type="compositionally biased region" description="Low complexity" evidence="22">
    <location>
        <begin position="323"/>
        <end position="334"/>
    </location>
</feature>
<dbReference type="SUPFAM" id="SSF56112">
    <property type="entry name" value="Protein kinase-like (PK-like)"/>
    <property type="match status" value="1"/>
</dbReference>
<evidence type="ECO:0000256" key="13">
    <source>
        <dbReference type="ARBA" id="ARBA00022777"/>
    </source>
</evidence>
<keyword evidence="7" id="KW-0963">Cytoplasm</keyword>
<feature type="domain" description="Protein kinase" evidence="23">
    <location>
        <begin position="5"/>
        <end position="285"/>
    </location>
</feature>
<evidence type="ECO:0000256" key="14">
    <source>
        <dbReference type="ARBA" id="ARBA00022840"/>
    </source>
</evidence>
<keyword evidence="9" id="KW-0597">Phosphoprotein</keyword>
<dbReference type="PANTHER" id="PTHR24055">
    <property type="entry name" value="MITOGEN-ACTIVATED PROTEIN KINASE"/>
    <property type="match status" value="1"/>
</dbReference>
<evidence type="ECO:0000256" key="6">
    <source>
        <dbReference type="ARBA" id="ARBA00012513"/>
    </source>
</evidence>
<evidence type="ECO:0000256" key="22">
    <source>
        <dbReference type="SAM" id="MobiDB-lite"/>
    </source>
</evidence>
<evidence type="ECO:0000256" key="7">
    <source>
        <dbReference type="ARBA" id="ARBA00022490"/>
    </source>
</evidence>
<dbReference type="GO" id="GO:0005524">
    <property type="term" value="F:ATP binding"/>
    <property type="evidence" value="ECO:0007669"/>
    <property type="project" value="UniProtKB-UniRule"/>
</dbReference>
<dbReference type="PROSITE" id="PS00107">
    <property type="entry name" value="PROTEIN_KINASE_ATP"/>
    <property type="match status" value="1"/>
</dbReference>
<dbReference type="GO" id="GO:0046872">
    <property type="term" value="F:metal ion binding"/>
    <property type="evidence" value="ECO:0007669"/>
    <property type="project" value="UniProtKB-KW"/>
</dbReference>
<comment type="catalytic activity">
    <reaction evidence="19">
        <text>L-threonyl-[protein] + ATP = O-phospho-L-threonyl-[protein] + ADP + H(+)</text>
        <dbReference type="Rhea" id="RHEA:46608"/>
        <dbReference type="Rhea" id="RHEA-COMP:11060"/>
        <dbReference type="Rhea" id="RHEA-COMP:11605"/>
        <dbReference type="ChEBI" id="CHEBI:15378"/>
        <dbReference type="ChEBI" id="CHEBI:30013"/>
        <dbReference type="ChEBI" id="CHEBI:30616"/>
        <dbReference type="ChEBI" id="CHEBI:61977"/>
        <dbReference type="ChEBI" id="CHEBI:456216"/>
        <dbReference type="EC" id="2.7.11.1"/>
    </reaction>
</comment>
<keyword evidence="10" id="KW-0808">Transferase</keyword>
<evidence type="ECO:0000256" key="12">
    <source>
        <dbReference type="ARBA" id="ARBA00022741"/>
    </source>
</evidence>
<keyword evidence="25" id="KW-1185">Reference proteome</keyword>
<evidence type="ECO:0000256" key="10">
    <source>
        <dbReference type="ARBA" id="ARBA00022679"/>
    </source>
</evidence>
<dbReference type="Bgee" id="ENSORLG00000006691">
    <property type="expression patterns" value="Expressed in mesonephros and 12 other cell types or tissues"/>
</dbReference>
<evidence type="ECO:0000256" key="11">
    <source>
        <dbReference type="ARBA" id="ARBA00022723"/>
    </source>
</evidence>
<dbReference type="PROSITE" id="PS50011">
    <property type="entry name" value="PROTEIN_KINASE_DOM"/>
    <property type="match status" value="1"/>
</dbReference>
<dbReference type="InterPro" id="IPR050117">
    <property type="entry name" value="MAPK"/>
</dbReference>
<dbReference type="AlphaFoldDB" id="H2LQQ6"/>
<dbReference type="InterPro" id="IPR017441">
    <property type="entry name" value="Protein_kinase_ATP_BS"/>
</dbReference>
<dbReference type="EC" id="2.7.11.1" evidence="6"/>
<proteinExistence type="inferred from homology"/>
<feature type="region of interest" description="Disordered" evidence="22">
    <location>
        <begin position="560"/>
        <end position="591"/>
    </location>
</feature>
<keyword evidence="17" id="KW-0539">Nucleus</keyword>
<dbReference type="GeneTree" id="ENSGT00940000156581"/>
<dbReference type="GO" id="GO:0005856">
    <property type="term" value="C:cytoskeleton"/>
    <property type="evidence" value="ECO:0007669"/>
    <property type="project" value="UniProtKB-SubCell"/>
</dbReference>
<sequence>MMNRYTTLKQLGDGTYGSVLMGRNNESGEYVAIKRMKKKFYSWDECMNLREVKSLKKLNHANVVKLKEVIRENDHLYFVFEYMKENLYQLMKDRIKKFPESVIRNISFQILQGLSFIHKHGFFHRDMKPENLLCMGPELVKIADFGLAREIRSKPPYTDYVSTRWYRAPEVLLRSSTYGSPIDLWAVGCIMAELYTLRPLFPGNSEMDEIFKICQVLGTVKKTEWPEGYQLASAMNFRFPQCVPTHLKTLIPNASNEAIALMKDFLQWDPKKRPTAAQALRYPYFQVGQVLGPRPQSQELKKMQNRSMVKKQNSESKTDPLQSSSESKASTTSSRNHQQHQPLQQIALPQTDSQPGGLGHTKAAPADVENSIGGSGTALLKSGRRRWGQSAAKTTDSWEDSDQSESAVSNSKKPSLGNADEDGNVKEQCPQPKKPKPLYSFSTVTKLPSNVKVGQMDSSLPGSAARQHYLSQSRYLPGLIGKNETSSGDKDLGGMTLRDLWENSSNALNKPLAPIGKGLHFSRANAGNFVSTKYNLSTGYIPSLLKKEVGSVGQRIQLAPLGGQHTISPSSSSPDNKKEKNKSAKLKPISNSSLNEAAEDFEGWRRRADWNQVKGNSYAALGKTSGNLLSKAPAVQTVHGRVDWTSKYGGNR</sequence>
<dbReference type="InterPro" id="IPR008271">
    <property type="entry name" value="Ser/Thr_kinase_AS"/>
</dbReference>
<dbReference type="GO" id="GO:0005929">
    <property type="term" value="C:cilium"/>
    <property type="evidence" value="ECO:0007669"/>
    <property type="project" value="UniProtKB-SubCell"/>
</dbReference>
<keyword evidence="14 21" id="KW-0067">ATP-binding</keyword>
<keyword evidence="13" id="KW-0418">Kinase</keyword>
<name>H2LQQ6_ORYLA</name>
<evidence type="ECO:0000256" key="9">
    <source>
        <dbReference type="ARBA" id="ARBA00022553"/>
    </source>
</evidence>
<dbReference type="FunFam" id="3.30.200.20:FF:000071">
    <property type="entry name" value="serine/threonine-protein kinase MAK isoform X1"/>
    <property type="match status" value="1"/>
</dbReference>
<organism evidence="24 25">
    <name type="scientific">Oryzias latipes</name>
    <name type="common">Japanese rice fish</name>
    <name type="synonym">Japanese killifish</name>
    <dbReference type="NCBI Taxonomy" id="8090"/>
    <lineage>
        <taxon>Eukaryota</taxon>
        <taxon>Metazoa</taxon>
        <taxon>Chordata</taxon>
        <taxon>Craniata</taxon>
        <taxon>Vertebrata</taxon>
        <taxon>Euteleostomi</taxon>
        <taxon>Actinopterygii</taxon>
        <taxon>Neopterygii</taxon>
        <taxon>Teleostei</taxon>
        <taxon>Neoteleostei</taxon>
        <taxon>Acanthomorphata</taxon>
        <taxon>Ovalentaria</taxon>
        <taxon>Atherinomorphae</taxon>
        <taxon>Beloniformes</taxon>
        <taxon>Adrianichthyidae</taxon>
        <taxon>Oryziinae</taxon>
        <taxon>Oryzias</taxon>
    </lineage>
</organism>